<organism evidence="15 16">
    <name type="scientific">Rhodocollybia butyracea</name>
    <dbReference type="NCBI Taxonomy" id="206335"/>
    <lineage>
        <taxon>Eukaryota</taxon>
        <taxon>Fungi</taxon>
        <taxon>Dikarya</taxon>
        <taxon>Basidiomycota</taxon>
        <taxon>Agaricomycotina</taxon>
        <taxon>Agaricomycetes</taxon>
        <taxon>Agaricomycetidae</taxon>
        <taxon>Agaricales</taxon>
        <taxon>Marasmiineae</taxon>
        <taxon>Omphalotaceae</taxon>
        <taxon>Rhodocollybia</taxon>
    </lineage>
</organism>
<feature type="coiled-coil region" evidence="12">
    <location>
        <begin position="939"/>
        <end position="966"/>
    </location>
</feature>
<dbReference type="PANTHER" id="PTHR19306:SF6">
    <property type="entry name" value="STRUCTURAL MAINTENANCE OF CHROMOSOMES PROTEIN 6"/>
    <property type="match status" value="1"/>
</dbReference>
<gene>
    <name evidence="15" type="ORF">BDP27DRAFT_1208209</name>
</gene>
<evidence type="ECO:0000256" key="3">
    <source>
        <dbReference type="ARBA" id="ARBA00006793"/>
    </source>
</evidence>
<dbReference type="AlphaFoldDB" id="A0A9P5Q9P6"/>
<keyword evidence="4" id="KW-0158">Chromosome</keyword>
<keyword evidence="15" id="KW-0378">Hydrolase</keyword>
<dbReference type="GO" id="GO:0003684">
    <property type="term" value="F:damaged DNA binding"/>
    <property type="evidence" value="ECO:0007669"/>
    <property type="project" value="TreeGrafter"/>
</dbReference>
<feature type="region of interest" description="Disordered" evidence="13">
    <location>
        <begin position="1023"/>
        <end position="1046"/>
    </location>
</feature>
<dbReference type="GO" id="GO:0003697">
    <property type="term" value="F:single-stranded DNA binding"/>
    <property type="evidence" value="ECO:0007669"/>
    <property type="project" value="TreeGrafter"/>
</dbReference>
<evidence type="ECO:0000313" key="15">
    <source>
        <dbReference type="EMBL" id="KAF9077495.1"/>
    </source>
</evidence>
<dbReference type="InterPro" id="IPR003395">
    <property type="entry name" value="RecF/RecN/SMC_N"/>
</dbReference>
<evidence type="ECO:0000313" key="16">
    <source>
        <dbReference type="Proteomes" id="UP000772434"/>
    </source>
</evidence>
<dbReference type="InterPro" id="IPR027417">
    <property type="entry name" value="P-loop_NTPase"/>
</dbReference>
<evidence type="ECO:0000256" key="8">
    <source>
        <dbReference type="ARBA" id="ARBA00023054"/>
    </source>
</evidence>
<dbReference type="Pfam" id="PF02463">
    <property type="entry name" value="SMC_N"/>
    <property type="match status" value="1"/>
</dbReference>
<comment type="subcellular location">
    <subcellularLocation>
        <location evidence="2">Chromosome</location>
    </subcellularLocation>
    <subcellularLocation>
        <location evidence="1">Nucleus</location>
    </subcellularLocation>
</comment>
<keyword evidence="16" id="KW-1185">Reference proteome</keyword>
<keyword evidence="6" id="KW-0227">DNA damage</keyword>
<evidence type="ECO:0000259" key="14">
    <source>
        <dbReference type="Pfam" id="PF02463"/>
    </source>
</evidence>
<feature type="domain" description="RecF/RecN/SMC N-terminal" evidence="14">
    <location>
        <begin position="103"/>
        <end position="1108"/>
    </location>
</feature>
<keyword evidence="7" id="KW-0067">ATP-binding</keyword>
<dbReference type="GO" id="GO:0030915">
    <property type="term" value="C:Smc5-Smc6 complex"/>
    <property type="evidence" value="ECO:0007669"/>
    <property type="project" value="TreeGrafter"/>
</dbReference>
<dbReference type="Gene3D" id="3.40.50.300">
    <property type="entry name" value="P-loop containing nucleotide triphosphate hydrolases"/>
    <property type="match status" value="2"/>
</dbReference>
<feature type="region of interest" description="Disordered" evidence="13">
    <location>
        <begin position="1"/>
        <end position="75"/>
    </location>
</feature>
<evidence type="ECO:0000256" key="4">
    <source>
        <dbReference type="ARBA" id="ARBA00022454"/>
    </source>
</evidence>
<dbReference type="PANTHER" id="PTHR19306">
    <property type="entry name" value="STRUCTURAL MAINTENANCE OF CHROMOSOMES 5,6 SMC5, SMC6"/>
    <property type="match status" value="1"/>
</dbReference>
<dbReference type="GO" id="GO:0005524">
    <property type="term" value="F:ATP binding"/>
    <property type="evidence" value="ECO:0007669"/>
    <property type="project" value="UniProtKB-KW"/>
</dbReference>
<evidence type="ECO:0000256" key="12">
    <source>
        <dbReference type="SAM" id="Coils"/>
    </source>
</evidence>
<dbReference type="EMBL" id="JADNRY010000003">
    <property type="protein sequence ID" value="KAF9077495.1"/>
    <property type="molecule type" value="Genomic_DNA"/>
</dbReference>
<dbReference type="Proteomes" id="UP000772434">
    <property type="component" value="Unassembled WGS sequence"/>
</dbReference>
<evidence type="ECO:0000256" key="13">
    <source>
        <dbReference type="SAM" id="MobiDB-lite"/>
    </source>
</evidence>
<name>A0A9P5Q9P6_9AGAR</name>
<evidence type="ECO:0000256" key="7">
    <source>
        <dbReference type="ARBA" id="ARBA00022840"/>
    </source>
</evidence>
<proteinExistence type="inferred from homology"/>
<dbReference type="GO" id="GO:0000724">
    <property type="term" value="P:double-strand break repair via homologous recombination"/>
    <property type="evidence" value="ECO:0007669"/>
    <property type="project" value="TreeGrafter"/>
</dbReference>
<dbReference type="GO" id="GO:0016787">
    <property type="term" value="F:hydrolase activity"/>
    <property type="evidence" value="ECO:0007669"/>
    <property type="project" value="UniProtKB-KW"/>
</dbReference>
<protein>
    <submittedName>
        <fullName evidence="15">P-loop containing nucleoside triphosphate hydrolase protein</fullName>
    </submittedName>
</protein>
<keyword evidence="10" id="KW-0234">DNA repair</keyword>
<feature type="compositionally biased region" description="Polar residues" evidence="13">
    <location>
        <begin position="1023"/>
        <end position="1032"/>
    </location>
</feature>
<feature type="coiled-coil region" evidence="12">
    <location>
        <begin position="450"/>
        <end position="526"/>
    </location>
</feature>
<evidence type="ECO:0000256" key="6">
    <source>
        <dbReference type="ARBA" id="ARBA00022763"/>
    </source>
</evidence>
<evidence type="ECO:0000256" key="1">
    <source>
        <dbReference type="ARBA" id="ARBA00004123"/>
    </source>
</evidence>
<dbReference type="GO" id="GO:0035861">
    <property type="term" value="C:site of double-strand break"/>
    <property type="evidence" value="ECO:0007669"/>
    <property type="project" value="TreeGrafter"/>
</dbReference>
<dbReference type="GO" id="GO:0005634">
    <property type="term" value="C:nucleus"/>
    <property type="evidence" value="ECO:0007669"/>
    <property type="project" value="UniProtKB-SubCell"/>
</dbReference>
<dbReference type="OrthoDB" id="10072614at2759"/>
<keyword evidence="9" id="KW-0233">DNA recombination</keyword>
<evidence type="ECO:0000256" key="5">
    <source>
        <dbReference type="ARBA" id="ARBA00022741"/>
    </source>
</evidence>
<comment type="caution">
    <text evidence="15">The sequence shown here is derived from an EMBL/GenBank/DDBJ whole genome shotgun (WGS) entry which is preliminary data.</text>
</comment>
<dbReference type="SUPFAM" id="SSF52540">
    <property type="entry name" value="P-loop containing nucleoside triphosphate hydrolases"/>
    <property type="match status" value="2"/>
</dbReference>
<feature type="compositionally biased region" description="Acidic residues" evidence="13">
    <location>
        <begin position="55"/>
        <end position="75"/>
    </location>
</feature>
<keyword evidence="11" id="KW-0539">Nucleus</keyword>
<feature type="coiled-coil region" evidence="12">
    <location>
        <begin position="292"/>
        <end position="413"/>
    </location>
</feature>
<reference evidence="15" key="1">
    <citation type="submission" date="2020-11" db="EMBL/GenBank/DDBJ databases">
        <authorList>
            <consortium name="DOE Joint Genome Institute"/>
            <person name="Ahrendt S."/>
            <person name="Riley R."/>
            <person name="Andreopoulos W."/>
            <person name="Labutti K."/>
            <person name="Pangilinan J."/>
            <person name="Ruiz-Duenas F.J."/>
            <person name="Barrasa J.M."/>
            <person name="Sanchez-Garcia M."/>
            <person name="Camarero S."/>
            <person name="Miyauchi S."/>
            <person name="Serrano A."/>
            <person name="Linde D."/>
            <person name="Babiker R."/>
            <person name="Drula E."/>
            <person name="Ayuso-Fernandez I."/>
            <person name="Pacheco R."/>
            <person name="Padilla G."/>
            <person name="Ferreira P."/>
            <person name="Barriuso J."/>
            <person name="Kellner H."/>
            <person name="Castanera R."/>
            <person name="Alfaro M."/>
            <person name="Ramirez L."/>
            <person name="Pisabarro A.G."/>
            <person name="Kuo A."/>
            <person name="Tritt A."/>
            <person name="Lipzen A."/>
            <person name="He G."/>
            <person name="Yan M."/>
            <person name="Ng V."/>
            <person name="Cullen D."/>
            <person name="Martin F."/>
            <person name="Rosso M.-N."/>
            <person name="Henrissat B."/>
            <person name="Hibbett D."/>
            <person name="Martinez A.T."/>
            <person name="Grigoriev I.V."/>
        </authorList>
    </citation>
    <scope>NUCLEOTIDE SEQUENCE</scope>
    <source>
        <strain evidence="15">AH 40177</strain>
    </source>
</reference>
<accession>A0A9P5Q9P6</accession>
<evidence type="ECO:0000256" key="11">
    <source>
        <dbReference type="ARBA" id="ARBA00023242"/>
    </source>
</evidence>
<keyword evidence="8 12" id="KW-0175">Coiled coil</keyword>
<comment type="similarity">
    <text evidence="3">Belongs to the SMC family. SMC6 subfamily.</text>
</comment>
<keyword evidence="5" id="KW-0547">Nucleotide-binding</keyword>
<feature type="coiled-coil region" evidence="12">
    <location>
        <begin position="789"/>
        <end position="893"/>
    </location>
</feature>
<evidence type="ECO:0000256" key="10">
    <source>
        <dbReference type="ARBA" id="ARBA00023204"/>
    </source>
</evidence>
<evidence type="ECO:0000256" key="2">
    <source>
        <dbReference type="ARBA" id="ARBA00004286"/>
    </source>
</evidence>
<sequence>MAKRRVNRDDDEDVQDASPVSKRARNEDTSDVEQNTRSQPSARNKGKARAHERDSSDDEDQDMEEPTDNIDDEDFEEQYHETVDKAVKAKRQISGGVAEHGIIESIEMHHFMCHRFLSFAFGPQINFIIGHNGSGKSAVLSAITVALGGKSNSTGRGSGLKSFIREGESAAEVTIALKNQGEEAFKPQEYGKSIFITRRFTKEGNSTWKIRGAKHKNVLSTKREELSAICDHMNIQVDNPMNVLTQDAARQFLSASAPADKYKFFLRGTQLSQLATEYETCLENITNTTHILKNKKDAIPDLRQAYREATAKYQEAAQALKQKERARELKTELAWAHVRVIEKDLQKEMEAVEAAKRHLTKIEESLSTAKDDLEKAGQEVQKHEDDMNALGEIDDLLERRNALKEQMKANRTQLAAHTSNIKEMSIQTTSLNNSIQEIDRNIAAEMARMAQDTQEKRDTHKRKVAEAEANVAAQEEIIQQNSASKLENQRRIDSLKKEGEEKEAEMKELREKIVAVDNAISQLQRSENNKYAAYGPGMAQVVGRIQQMKWYGDVPLGPLGTHVKVKDPDAWADLLAQMLRPQLTSFAITDPRDREPLKKLLDQANSKNNTHIIIYEKDNFDFSQGEPAPDVLTVMRAIEIDNPLVTRLLVNSAHIEAVVLAHTRQEAEQVLRRTRGGFAWTRDLFIVKRFPEGGGSTNPMSKPERSQMLRNEDTATRQRYLNHERVQLDAQHEPLRNEVQRLRNAFDTASQEKTRLIQSDRRDNSNLSRAKTALQVLYQEANEDTPVNVQGLQDAKTEAEQERAEYARQFEDVVRQKEQLSQANSAIVHQESELRAQISSFNERAKEIQDRVTEAAQARMTAQQGVRHYEKKAEEAQASIKQAEVNVDGTTEKYEEWVAGASQFGERVETNRKPEDVQRQMDNVKHALQERERKQGASVDDIVKEVNTTKEKYERAQKDYKSMLQLNKILKQSLYNRLNRWQEFRRHIALRCKMVFRYNLAQRGYFGNIMFDHSNQTLSLKVQTDDQVGTQDGSKEKDPRSLSGGEKSFSTICLLLSLWESIGCPLRCLDEFDVFMDAVNRRISMKMMIDTANQSDKKQYILITPQDMTNIKIGPSTRVHRMTDPERGQGILAMN</sequence>
<feature type="compositionally biased region" description="Polar residues" evidence="13">
    <location>
        <begin position="32"/>
        <end position="42"/>
    </location>
</feature>
<evidence type="ECO:0000256" key="9">
    <source>
        <dbReference type="ARBA" id="ARBA00023172"/>
    </source>
</evidence>